<name>Q4SZT0_TETNG</name>
<dbReference type="AlphaFoldDB" id="Q4SZT0"/>
<evidence type="ECO:0000256" key="1">
    <source>
        <dbReference type="SAM" id="SignalP"/>
    </source>
</evidence>
<keyword evidence="1" id="KW-0732">Signal</keyword>
<reference evidence="2" key="2">
    <citation type="submission" date="2004-02" db="EMBL/GenBank/DDBJ databases">
        <authorList>
            <consortium name="Genoscope"/>
            <consortium name="Whitehead Institute Centre for Genome Research"/>
        </authorList>
    </citation>
    <scope>NUCLEOTIDE SEQUENCE</scope>
</reference>
<accession>Q4SZT0</accession>
<sequence length="48" mass="5368">MLNQAALLFIQLLFMWKASAGTVEMFVCAVCAHLHLLVFLLTACFLHS</sequence>
<proteinExistence type="predicted"/>
<feature type="chain" id="PRO_5004244187" evidence="1">
    <location>
        <begin position="21"/>
        <end position="48"/>
    </location>
</feature>
<dbReference type="EMBL" id="CAAE01011508">
    <property type="protein sequence ID" value="CAF93852.1"/>
    <property type="molecule type" value="Genomic_DNA"/>
</dbReference>
<feature type="signal peptide" evidence="1">
    <location>
        <begin position="1"/>
        <end position="20"/>
    </location>
</feature>
<comment type="caution">
    <text evidence="2">The sequence shown here is derived from an EMBL/GenBank/DDBJ whole genome shotgun (WGS) entry which is preliminary data.</text>
</comment>
<evidence type="ECO:0000313" key="2">
    <source>
        <dbReference type="EMBL" id="CAF93852.1"/>
    </source>
</evidence>
<protein>
    <submittedName>
        <fullName evidence="2">(spotted green pufferfish) hypothetical protein</fullName>
    </submittedName>
</protein>
<reference evidence="2" key="1">
    <citation type="journal article" date="2004" name="Nature">
        <title>Genome duplication in the teleost fish Tetraodon nigroviridis reveals the early vertebrate proto-karyotype.</title>
        <authorList>
            <person name="Jaillon O."/>
            <person name="Aury J.-M."/>
            <person name="Brunet F."/>
            <person name="Petit J.-L."/>
            <person name="Stange-Thomann N."/>
            <person name="Mauceli E."/>
            <person name="Bouneau L."/>
            <person name="Fischer C."/>
            <person name="Ozouf-Costaz C."/>
            <person name="Bernot A."/>
            <person name="Nicaud S."/>
            <person name="Jaffe D."/>
            <person name="Fisher S."/>
            <person name="Lutfalla G."/>
            <person name="Dossat C."/>
            <person name="Segurens B."/>
            <person name="Dasilva C."/>
            <person name="Salanoubat M."/>
            <person name="Levy M."/>
            <person name="Boudet N."/>
            <person name="Castellano S."/>
            <person name="Anthouard V."/>
            <person name="Jubin C."/>
            <person name="Castelli V."/>
            <person name="Katinka M."/>
            <person name="Vacherie B."/>
            <person name="Biemont C."/>
            <person name="Skalli Z."/>
            <person name="Cattolico L."/>
            <person name="Poulain J."/>
            <person name="De Berardinis V."/>
            <person name="Cruaud C."/>
            <person name="Duprat S."/>
            <person name="Brottier P."/>
            <person name="Coutanceau J.-P."/>
            <person name="Gouzy J."/>
            <person name="Parra G."/>
            <person name="Lardier G."/>
            <person name="Chapple C."/>
            <person name="McKernan K.J."/>
            <person name="McEwan P."/>
            <person name="Bosak S."/>
            <person name="Kellis M."/>
            <person name="Volff J.-N."/>
            <person name="Guigo R."/>
            <person name="Zody M.C."/>
            <person name="Mesirov J."/>
            <person name="Lindblad-Toh K."/>
            <person name="Birren B."/>
            <person name="Nusbaum C."/>
            <person name="Kahn D."/>
            <person name="Robinson-Rechavi M."/>
            <person name="Laudet V."/>
            <person name="Schachter V."/>
            <person name="Quetier F."/>
            <person name="Saurin W."/>
            <person name="Scarpelli C."/>
            <person name="Wincker P."/>
            <person name="Lander E.S."/>
            <person name="Weissenbach J."/>
            <person name="Roest Crollius H."/>
        </authorList>
    </citation>
    <scope>NUCLEOTIDE SEQUENCE [LARGE SCALE GENOMIC DNA]</scope>
</reference>
<organism evidence="2">
    <name type="scientific">Tetraodon nigroviridis</name>
    <name type="common">Spotted green pufferfish</name>
    <name type="synonym">Chelonodon nigroviridis</name>
    <dbReference type="NCBI Taxonomy" id="99883"/>
    <lineage>
        <taxon>Eukaryota</taxon>
        <taxon>Metazoa</taxon>
        <taxon>Chordata</taxon>
        <taxon>Craniata</taxon>
        <taxon>Vertebrata</taxon>
        <taxon>Euteleostomi</taxon>
        <taxon>Actinopterygii</taxon>
        <taxon>Neopterygii</taxon>
        <taxon>Teleostei</taxon>
        <taxon>Neoteleostei</taxon>
        <taxon>Acanthomorphata</taxon>
        <taxon>Eupercaria</taxon>
        <taxon>Tetraodontiformes</taxon>
        <taxon>Tetradontoidea</taxon>
        <taxon>Tetraodontidae</taxon>
        <taxon>Tetraodon</taxon>
    </lineage>
</organism>
<gene>
    <name evidence="2" type="ORF">GSTENG00009695001</name>
</gene>
<dbReference type="KEGG" id="tng:GSTEN00009695G001"/>